<proteinExistence type="predicted"/>
<keyword evidence="1" id="KW-0732">Signal</keyword>
<reference evidence="3 4" key="1">
    <citation type="submission" date="2014-11" db="EMBL/GenBank/DDBJ databases">
        <authorList>
            <person name="Zhu J."/>
            <person name="Qi W."/>
            <person name="Song R."/>
        </authorList>
    </citation>
    <scope>NUCLEOTIDE SEQUENCE [LARGE SCALE GENOMIC DNA]</scope>
</reference>
<dbReference type="EMBL" id="CDMY01000436">
    <property type="protein sequence ID" value="CEM12662.1"/>
    <property type="molecule type" value="Genomic_DNA"/>
</dbReference>
<dbReference type="SUPFAM" id="SSF52833">
    <property type="entry name" value="Thioredoxin-like"/>
    <property type="match status" value="1"/>
</dbReference>
<dbReference type="Gene3D" id="3.40.30.10">
    <property type="entry name" value="Glutaredoxin"/>
    <property type="match status" value="1"/>
</dbReference>
<evidence type="ECO:0000313" key="4">
    <source>
        <dbReference type="Proteomes" id="UP000041254"/>
    </source>
</evidence>
<dbReference type="CDD" id="cd00570">
    <property type="entry name" value="GST_N_family"/>
    <property type="match status" value="1"/>
</dbReference>
<evidence type="ECO:0000259" key="2">
    <source>
        <dbReference type="PROSITE" id="PS50404"/>
    </source>
</evidence>
<dbReference type="Proteomes" id="UP000041254">
    <property type="component" value="Unassembled WGS sequence"/>
</dbReference>
<keyword evidence="4" id="KW-1185">Reference proteome</keyword>
<accession>A0A0G4FHV6</accession>
<gene>
    <name evidence="3" type="ORF">Vbra_15392</name>
</gene>
<dbReference type="PROSITE" id="PS50404">
    <property type="entry name" value="GST_NTER"/>
    <property type="match status" value="1"/>
</dbReference>
<dbReference type="PhylomeDB" id="A0A0G4FHV6"/>
<feature type="signal peptide" evidence="1">
    <location>
        <begin position="1"/>
        <end position="25"/>
    </location>
</feature>
<dbReference type="AlphaFoldDB" id="A0A0G4FHV6"/>
<organism evidence="3 4">
    <name type="scientific">Vitrella brassicaformis (strain CCMP3155)</name>
    <dbReference type="NCBI Taxonomy" id="1169540"/>
    <lineage>
        <taxon>Eukaryota</taxon>
        <taxon>Sar</taxon>
        <taxon>Alveolata</taxon>
        <taxon>Colpodellida</taxon>
        <taxon>Vitrellaceae</taxon>
        <taxon>Vitrella</taxon>
    </lineage>
</organism>
<evidence type="ECO:0000256" key="1">
    <source>
        <dbReference type="SAM" id="SignalP"/>
    </source>
</evidence>
<dbReference type="InParanoid" id="A0A0G4FHV6"/>
<sequence length="180" mass="19708">MASSTSVICGTAALLLLLSACLCEAFTLPSRGSPLRGAPGRPALTRREVVYQYDMAYLATVAQRQPVTGFYYFPECKFCQKVFDWAKEKGVDLEAKGVQLKNIKDASGDPTEFSLELLAKAVGNKQVPALEIGGQHIMKESGDIIALLSKLWFDEEVQRQLNSGPGIKVESYMEIADLLD</sequence>
<dbReference type="InterPro" id="IPR036249">
    <property type="entry name" value="Thioredoxin-like_sf"/>
</dbReference>
<evidence type="ECO:0000313" key="3">
    <source>
        <dbReference type="EMBL" id="CEM12662.1"/>
    </source>
</evidence>
<dbReference type="VEuPathDB" id="CryptoDB:Vbra_15392"/>
<dbReference type="InterPro" id="IPR004045">
    <property type="entry name" value="Glutathione_S-Trfase_N"/>
</dbReference>
<dbReference type="Pfam" id="PF13417">
    <property type="entry name" value="GST_N_3"/>
    <property type="match status" value="1"/>
</dbReference>
<name>A0A0G4FHV6_VITBC</name>
<protein>
    <recommendedName>
        <fullName evidence="2">GST N-terminal domain-containing protein</fullName>
    </recommendedName>
</protein>
<dbReference type="PROSITE" id="PS51354">
    <property type="entry name" value="GLUTAREDOXIN_2"/>
    <property type="match status" value="1"/>
</dbReference>
<feature type="chain" id="PRO_5005188639" description="GST N-terminal domain-containing protein" evidence="1">
    <location>
        <begin position="26"/>
        <end position="180"/>
    </location>
</feature>
<feature type="domain" description="GST N-terminal" evidence="2">
    <location>
        <begin position="66"/>
        <end position="156"/>
    </location>
</feature>